<accession>A0A6C0EMU1</accession>
<dbReference type="AlphaFoldDB" id="A0A6C0EMU1"/>
<dbReference type="EMBL" id="MN738888">
    <property type="protein sequence ID" value="QHT29971.1"/>
    <property type="molecule type" value="Genomic_DNA"/>
</dbReference>
<name>A0A6C0EMU1_9ZZZZ</name>
<dbReference type="InterPro" id="IPR043977">
    <property type="entry name" value="DUF5759"/>
</dbReference>
<reference evidence="1" key="1">
    <citation type="journal article" date="2020" name="Nature">
        <title>Giant virus diversity and host interactions through global metagenomics.</title>
        <authorList>
            <person name="Schulz F."/>
            <person name="Roux S."/>
            <person name="Paez-Espino D."/>
            <person name="Jungbluth S."/>
            <person name="Walsh D.A."/>
            <person name="Denef V.J."/>
            <person name="McMahon K.D."/>
            <person name="Konstantinidis K.T."/>
            <person name="Eloe-Fadrosh E.A."/>
            <person name="Kyrpides N.C."/>
            <person name="Woyke T."/>
        </authorList>
    </citation>
    <scope>NUCLEOTIDE SEQUENCE</scope>
    <source>
        <strain evidence="1">GVMAG-M-3300009068-25</strain>
    </source>
</reference>
<proteinExistence type="predicted"/>
<protein>
    <submittedName>
        <fullName evidence="1">Uncharacterized protein</fullName>
    </submittedName>
</protein>
<organism evidence="1">
    <name type="scientific">viral metagenome</name>
    <dbReference type="NCBI Taxonomy" id="1070528"/>
    <lineage>
        <taxon>unclassified sequences</taxon>
        <taxon>metagenomes</taxon>
        <taxon>organismal metagenomes</taxon>
    </lineage>
</organism>
<dbReference type="Pfam" id="PF19063">
    <property type="entry name" value="DUF5759"/>
    <property type="match status" value="1"/>
</dbReference>
<evidence type="ECO:0000313" key="1">
    <source>
        <dbReference type="EMBL" id="QHT29971.1"/>
    </source>
</evidence>
<sequence length="126" mass="14712">MLKAKDVWQEQENQRERRMSAMRPVLGQLYAQIKKQAIHSPDAPYIVFEIPKFVFGYPLFQLSEARDYLIATLSESGFSVWPVNNEYLLIAWTKQQTHRGRPTLLTNYRPMAYDPLTLASMNMNSN</sequence>